<dbReference type="AlphaFoldDB" id="A0A1B4G469"/>
<reference evidence="2 3" key="1">
    <citation type="submission" date="2015-12" db="EMBL/GenBank/DDBJ databases">
        <title>Diversity of Burkholderia near neighbor genomes.</title>
        <authorList>
            <person name="Sahl J."/>
            <person name="Wagner D."/>
            <person name="Keim P."/>
        </authorList>
    </citation>
    <scope>NUCLEOTIDE SEQUENCE [LARGE SCALE GENOMIC DNA]</scope>
    <source>
        <strain evidence="2 3">BDU8</strain>
    </source>
</reference>
<evidence type="ECO:0000313" key="2">
    <source>
        <dbReference type="EMBL" id="AOJ10704.1"/>
    </source>
</evidence>
<accession>A0A1B4G469</accession>
<dbReference type="EMBL" id="CP013389">
    <property type="protein sequence ID" value="AOJ10704.1"/>
    <property type="molecule type" value="Genomic_DNA"/>
</dbReference>
<sequence length="134" mass="14133">MADDGARGSRDVRLFPRSAVSRTISRADTPPRNPAALAMQPSVRIARGDRGAPRIDLAGRRHVRDARGMRDACPRGSSTVRPGPAGIMRIASGFSRIRSRFSACARWPDAAPTGGAAPCAAAASSAYRAPARPR</sequence>
<evidence type="ECO:0000256" key="1">
    <source>
        <dbReference type="SAM" id="MobiDB-lite"/>
    </source>
</evidence>
<feature type="region of interest" description="Disordered" evidence="1">
    <location>
        <begin position="65"/>
        <end position="85"/>
    </location>
</feature>
<organism evidence="2 3">
    <name type="scientific">Burkholderia mayonis</name>
    <dbReference type="NCBI Taxonomy" id="1385591"/>
    <lineage>
        <taxon>Bacteria</taxon>
        <taxon>Pseudomonadati</taxon>
        <taxon>Pseudomonadota</taxon>
        <taxon>Betaproteobacteria</taxon>
        <taxon>Burkholderiales</taxon>
        <taxon>Burkholderiaceae</taxon>
        <taxon>Burkholderia</taxon>
        <taxon>pseudomallei group</taxon>
    </lineage>
</organism>
<feature type="region of interest" description="Disordered" evidence="1">
    <location>
        <begin position="111"/>
        <end position="134"/>
    </location>
</feature>
<gene>
    <name evidence="2" type="ORF">WS71_26435</name>
</gene>
<protein>
    <submittedName>
        <fullName evidence="2">Uncharacterized protein</fullName>
    </submittedName>
</protein>
<dbReference type="Proteomes" id="UP000067711">
    <property type="component" value="Chromosome 1"/>
</dbReference>
<name>A0A1B4G469_9BURK</name>
<evidence type="ECO:0000313" key="3">
    <source>
        <dbReference type="Proteomes" id="UP000067711"/>
    </source>
</evidence>
<proteinExistence type="predicted"/>